<dbReference type="RefSeq" id="XP_031750127.1">
    <property type="nucleotide sequence ID" value="XM_031894267.1"/>
</dbReference>
<dbReference type="AlphaFoldDB" id="A0A803JZS2"/>
<organism evidence="4">
    <name type="scientific">Xenopus tropicalis</name>
    <name type="common">Western clawed frog</name>
    <name type="synonym">Silurana tropicalis</name>
    <dbReference type="NCBI Taxonomy" id="8364"/>
    <lineage>
        <taxon>Eukaryota</taxon>
        <taxon>Metazoa</taxon>
        <taxon>Chordata</taxon>
        <taxon>Craniata</taxon>
        <taxon>Vertebrata</taxon>
        <taxon>Euteleostomi</taxon>
        <taxon>Amphibia</taxon>
        <taxon>Batrachia</taxon>
        <taxon>Anura</taxon>
        <taxon>Pipoidea</taxon>
        <taxon>Pipidae</taxon>
        <taxon>Xenopodinae</taxon>
        <taxon>Xenopus</taxon>
        <taxon>Silurana</taxon>
    </lineage>
</organism>
<dbReference type="Ensembl" id="ENSXETT00000111350">
    <property type="protein sequence ID" value="ENSXETP00000113532"/>
    <property type="gene ID" value="ENSXETG00000043182"/>
</dbReference>
<evidence type="ECO:0000259" key="3">
    <source>
        <dbReference type="PROSITE" id="PS50139"/>
    </source>
</evidence>
<evidence type="ECO:0000313" key="4">
    <source>
        <dbReference type="Ensembl" id="ENSXETP00000113532"/>
    </source>
</evidence>
<reference evidence="6" key="3">
    <citation type="submission" date="2025-04" db="UniProtKB">
        <authorList>
            <consortium name="RefSeq"/>
        </authorList>
    </citation>
    <scope>IDENTIFICATION</scope>
    <source>
        <strain evidence="6">Nigerian</strain>
        <tissue evidence="6">Liver and blood</tissue>
    </source>
</reference>
<dbReference type="OMA" id="NCYLCEL"/>
<dbReference type="InterPro" id="IPR042371">
    <property type="entry name" value="Z_dom"/>
</dbReference>
<dbReference type="InterPro" id="IPR036388">
    <property type="entry name" value="WH-like_DNA-bd_sf"/>
</dbReference>
<evidence type="ECO:0000256" key="2">
    <source>
        <dbReference type="SAM" id="MobiDB-lite"/>
    </source>
</evidence>
<dbReference type="Proteomes" id="UP000008143">
    <property type="component" value="Chromosome 10"/>
</dbReference>
<dbReference type="PANTHER" id="PTHR14966:SF0">
    <property type="entry name" value="Z-DNA-BINDING PROTEIN 1"/>
    <property type="match status" value="1"/>
</dbReference>
<feature type="region of interest" description="Disordered" evidence="2">
    <location>
        <begin position="1"/>
        <end position="22"/>
    </location>
</feature>
<feature type="region of interest" description="Disordered" evidence="2">
    <location>
        <begin position="262"/>
        <end position="290"/>
    </location>
</feature>
<dbReference type="GO" id="GO:0060340">
    <property type="term" value="P:positive regulation of type I interferon-mediated signaling pathway"/>
    <property type="evidence" value="ECO:0007669"/>
    <property type="project" value="InterPro"/>
</dbReference>
<evidence type="ECO:0000313" key="5">
    <source>
        <dbReference type="Proteomes" id="UP000008143"/>
    </source>
</evidence>
<feature type="compositionally biased region" description="Polar residues" evidence="2">
    <location>
        <begin position="331"/>
        <end position="349"/>
    </location>
</feature>
<evidence type="ECO:0000313" key="7">
    <source>
        <dbReference type="Xenbase" id="XB-GENE-479661"/>
    </source>
</evidence>
<reference evidence="4" key="2">
    <citation type="submission" date="2021-03" db="UniProtKB">
        <authorList>
            <consortium name="Ensembl"/>
        </authorList>
    </citation>
    <scope>IDENTIFICATION</scope>
</reference>
<proteinExistence type="predicted"/>
<feature type="compositionally biased region" description="Basic and acidic residues" evidence="2">
    <location>
        <begin position="94"/>
        <end position="107"/>
    </location>
</feature>
<dbReference type="Gene3D" id="1.10.10.10">
    <property type="entry name" value="Winged helix-like DNA-binding domain superfamily/Winged helix DNA-binding domain"/>
    <property type="match status" value="2"/>
</dbReference>
<dbReference type="InterPro" id="IPR042361">
    <property type="entry name" value="ZBP1"/>
</dbReference>
<dbReference type="Ensembl" id="ENSXETT00000119613">
    <property type="protein sequence ID" value="ENSXETP00000105387"/>
    <property type="gene ID" value="ENSXETG00000043182"/>
</dbReference>
<dbReference type="Xenbase" id="XB-GENE-479661">
    <property type="gene designation" value="zbp1"/>
</dbReference>
<dbReference type="Pfam" id="PF02295">
    <property type="entry name" value="z-alpha"/>
    <property type="match status" value="1"/>
</dbReference>
<dbReference type="InterPro" id="IPR036390">
    <property type="entry name" value="WH_DNA-bd_sf"/>
</dbReference>
<feature type="domain" description="Z-binding" evidence="3">
    <location>
        <begin position="18"/>
        <end position="79"/>
    </location>
</feature>
<sequence length="378" mass="42024">MAERGCSPGQRRPESPVPGSTTELQTQIYNFLQNNGQQKAAAIAKELKTEKSKINPALYDMKKKNLLTHDEKIVWSVKKEEISSGDLLPSDRQSSTDRRLSDSEHGARLTKQQNDIYLFLKNNSPQKSISIARGINKSSASEVNPDLYQLKDMNLLQRDSSTKLWSVKPDMVDNHNGEPENKYASGTTFSQNGNKAMEQPWKPHAQINNYYTIYTQNVQVGHGNIMNVSGNRDYSAPTDVNESKKETSDNFVKEKTHCSYTDVPQDVAGSLPKQKWRDCRKDKDSGKGIDKERDTKLAVCNPAGTDIKPCNCYLCELEQSLSLGNDAMGNTDETQTEPMGSSDSLQPSDLSEICNKLEDIAIAGEATNNARGDNDPSH</sequence>
<keyword evidence="1" id="KW-0694">RNA-binding</keyword>
<gene>
    <name evidence="6 7" type="primary">zbp1</name>
</gene>
<dbReference type="PANTHER" id="PTHR14966">
    <property type="entry name" value="Z-DNA-BINDING PROTEIN 1"/>
    <property type="match status" value="1"/>
</dbReference>
<dbReference type="OrthoDB" id="9909849at2759"/>
<dbReference type="KEGG" id="xtr:101732530"/>
<name>A0A803JZS2_XENTR</name>
<dbReference type="PROSITE" id="PS50139">
    <property type="entry name" value="Z_BINDING"/>
    <property type="match status" value="2"/>
</dbReference>
<feature type="region of interest" description="Disordered" evidence="2">
    <location>
        <begin position="84"/>
        <end position="107"/>
    </location>
</feature>
<dbReference type="GO" id="GO:0003677">
    <property type="term" value="F:DNA binding"/>
    <property type="evidence" value="ECO:0007669"/>
    <property type="project" value="InterPro"/>
</dbReference>
<dbReference type="AGR" id="Xenbase:XB-GENE-479661"/>
<dbReference type="SUPFAM" id="SSF46785">
    <property type="entry name" value="Winged helix' DNA-binding domain"/>
    <property type="match status" value="2"/>
</dbReference>
<accession>A0A803JZS2</accession>
<feature type="domain" description="Z-binding" evidence="3">
    <location>
        <begin position="106"/>
        <end position="169"/>
    </location>
</feature>
<dbReference type="GO" id="GO:0003723">
    <property type="term" value="F:RNA binding"/>
    <property type="evidence" value="ECO:0007669"/>
    <property type="project" value="UniProtKB-KW"/>
</dbReference>
<keyword evidence="5" id="KW-1185">Reference proteome</keyword>
<dbReference type="GeneID" id="101732530"/>
<feature type="region of interest" description="Disordered" evidence="2">
    <location>
        <begin position="326"/>
        <end position="350"/>
    </location>
</feature>
<dbReference type="SMART" id="SM00550">
    <property type="entry name" value="Zalpha"/>
    <property type="match status" value="1"/>
</dbReference>
<reference evidence="4" key="1">
    <citation type="journal article" date="2010" name="Science">
        <title>The genome of the Western clawed frog Xenopus tropicalis.</title>
        <authorList>
            <person name="Hellsten U."/>
            <person name="Harland R.M."/>
            <person name="Gilchrist M.J."/>
            <person name="Hendrix D."/>
            <person name="Jurka J."/>
            <person name="Kapitonov V."/>
            <person name="Ovcharenko I."/>
            <person name="Putnam N.H."/>
            <person name="Shu S."/>
            <person name="Taher L."/>
            <person name="Blitz I.L."/>
            <person name="Blumberg B."/>
            <person name="Dichmann D.S."/>
            <person name="Dubchak I."/>
            <person name="Amaya E."/>
            <person name="Detter J.C."/>
            <person name="Fletcher R."/>
            <person name="Gerhard D.S."/>
            <person name="Goodstein D."/>
            <person name="Graves T."/>
            <person name="Grigoriev I.V."/>
            <person name="Grimwood J."/>
            <person name="Kawashima T."/>
            <person name="Lindquist E."/>
            <person name="Lucas S.M."/>
            <person name="Mead P.E."/>
            <person name="Mitros T."/>
            <person name="Ogino H."/>
            <person name="Ohta Y."/>
            <person name="Poliakov A.V."/>
            <person name="Pollet N."/>
            <person name="Robert J."/>
            <person name="Salamov A."/>
            <person name="Sater A.K."/>
            <person name="Schmutz J."/>
            <person name="Terry A."/>
            <person name="Vize P.D."/>
            <person name="Warren W.C."/>
            <person name="Wells D."/>
            <person name="Wills A."/>
            <person name="Wilson R.K."/>
            <person name="Zimmerman L.B."/>
            <person name="Zorn A.M."/>
            <person name="Grainger R."/>
            <person name="Grammer T."/>
            <person name="Khokha M.K."/>
            <person name="Richardson P.M."/>
            <person name="Rokhsar D.S."/>
        </authorList>
    </citation>
    <scope>NUCLEOTIDE SEQUENCE [LARGE SCALE GENOMIC DNA]</scope>
    <source>
        <strain evidence="4">Nigerian</strain>
    </source>
</reference>
<dbReference type="GO" id="GO:0003726">
    <property type="term" value="F:double-stranded RNA adenosine deaminase activity"/>
    <property type="evidence" value="ECO:0007669"/>
    <property type="project" value="InterPro"/>
</dbReference>
<feature type="compositionally biased region" description="Basic and acidic residues" evidence="2">
    <location>
        <begin position="275"/>
        <end position="290"/>
    </location>
</feature>
<dbReference type="CTD" id="81030"/>
<protein>
    <submittedName>
        <fullName evidence="6">Z-DNA-binding protein 1</fullName>
    </submittedName>
</protein>
<evidence type="ECO:0000256" key="1">
    <source>
        <dbReference type="ARBA" id="ARBA00022884"/>
    </source>
</evidence>
<evidence type="ECO:0000313" key="6">
    <source>
        <dbReference type="RefSeq" id="XP_031750127.1"/>
    </source>
</evidence>